<dbReference type="Gene3D" id="3.30.70.270">
    <property type="match status" value="2"/>
</dbReference>
<feature type="domain" description="Reverse transcriptase" evidence="1">
    <location>
        <begin position="1"/>
        <end position="128"/>
    </location>
</feature>
<dbReference type="Proteomes" id="UP001227230">
    <property type="component" value="Chromosome 16"/>
</dbReference>
<dbReference type="PANTHER" id="PTHR37984">
    <property type="entry name" value="PROTEIN CBG26694"/>
    <property type="match status" value="1"/>
</dbReference>
<dbReference type="InterPro" id="IPR043502">
    <property type="entry name" value="DNA/RNA_pol_sf"/>
</dbReference>
<dbReference type="InterPro" id="IPR043128">
    <property type="entry name" value="Rev_trsase/Diguanyl_cyclase"/>
</dbReference>
<keyword evidence="3" id="KW-1185">Reference proteome</keyword>
<dbReference type="SUPFAM" id="SSF56672">
    <property type="entry name" value="DNA/RNA polymerases"/>
    <property type="match status" value="1"/>
</dbReference>
<reference evidence="2 3" key="1">
    <citation type="journal article" date="2023" name="Hortic Res">
        <title>The complete reference genome for grapevine (Vitis vinifera L.) genetics and breeding.</title>
        <authorList>
            <person name="Shi X."/>
            <person name="Cao S."/>
            <person name="Wang X."/>
            <person name="Huang S."/>
            <person name="Wang Y."/>
            <person name="Liu Z."/>
            <person name="Liu W."/>
            <person name="Leng X."/>
            <person name="Peng Y."/>
            <person name="Wang N."/>
            <person name="Wang Y."/>
            <person name="Ma Z."/>
            <person name="Xu X."/>
            <person name="Zhang F."/>
            <person name="Xue H."/>
            <person name="Zhong H."/>
            <person name="Wang Y."/>
            <person name="Zhang K."/>
            <person name="Velt A."/>
            <person name="Avia K."/>
            <person name="Holtgrawe D."/>
            <person name="Grimplet J."/>
            <person name="Matus J.T."/>
            <person name="Ware D."/>
            <person name="Wu X."/>
            <person name="Wang H."/>
            <person name="Liu C."/>
            <person name="Fang Y."/>
            <person name="Rustenholz C."/>
            <person name="Cheng Z."/>
            <person name="Xiao H."/>
            <person name="Zhou Y."/>
        </authorList>
    </citation>
    <scope>NUCLEOTIDE SEQUENCE [LARGE SCALE GENOMIC DNA]</scope>
    <source>
        <strain evidence="3">cv. Pinot noir / PN40024</strain>
        <tissue evidence="2">Leaf</tissue>
    </source>
</reference>
<dbReference type="PROSITE" id="PS50878">
    <property type="entry name" value="RT_POL"/>
    <property type="match status" value="1"/>
</dbReference>
<dbReference type="Pfam" id="PF00078">
    <property type="entry name" value="RVT_1"/>
    <property type="match status" value="1"/>
</dbReference>
<name>A0ABY9DFR3_VITVI</name>
<protein>
    <recommendedName>
        <fullName evidence="1">Reverse transcriptase domain-containing protein</fullName>
    </recommendedName>
</protein>
<evidence type="ECO:0000313" key="2">
    <source>
        <dbReference type="EMBL" id="WKA06603.1"/>
    </source>
</evidence>
<evidence type="ECO:0000313" key="3">
    <source>
        <dbReference type="Proteomes" id="UP001227230"/>
    </source>
</evidence>
<accession>A0ABY9DFR3</accession>
<organism evidence="2 3">
    <name type="scientific">Vitis vinifera</name>
    <name type="common">Grape</name>
    <dbReference type="NCBI Taxonomy" id="29760"/>
    <lineage>
        <taxon>Eukaryota</taxon>
        <taxon>Viridiplantae</taxon>
        <taxon>Streptophyta</taxon>
        <taxon>Embryophyta</taxon>
        <taxon>Tracheophyta</taxon>
        <taxon>Spermatophyta</taxon>
        <taxon>Magnoliopsida</taxon>
        <taxon>eudicotyledons</taxon>
        <taxon>Gunneridae</taxon>
        <taxon>Pentapetalae</taxon>
        <taxon>rosids</taxon>
        <taxon>Vitales</taxon>
        <taxon>Vitaceae</taxon>
        <taxon>Viteae</taxon>
        <taxon>Vitis</taxon>
    </lineage>
</organism>
<dbReference type="InterPro" id="IPR000477">
    <property type="entry name" value="RT_dom"/>
</dbReference>
<dbReference type="EMBL" id="CP126663">
    <property type="protein sequence ID" value="WKA06603.1"/>
    <property type="molecule type" value="Genomic_DNA"/>
</dbReference>
<dbReference type="Gene3D" id="3.10.10.10">
    <property type="entry name" value="HIV Type 1 Reverse Transcriptase, subunit A, domain 1"/>
    <property type="match status" value="1"/>
</dbReference>
<proteinExistence type="predicted"/>
<gene>
    <name evidence="2" type="ORF">VitviT2T_024498</name>
</gene>
<dbReference type="PANTHER" id="PTHR37984:SF5">
    <property type="entry name" value="PROTEIN NYNRIN-LIKE"/>
    <property type="match status" value="1"/>
</dbReference>
<dbReference type="InterPro" id="IPR050951">
    <property type="entry name" value="Retrovirus_Pol_polyprotein"/>
</dbReference>
<dbReference type="CDD" id="cd01647">
    <property type="entry name" value="RT_LTR"/>
    <property type="match status" value="1"/>
</dbReference>
<evidence type="ECO:0000259" key="1">
    <source>
        <dbReference type="PROSITE" id="PS50878"/>
    </source>
</evidence>
<sequence length="215" mass="25065">MLDMLVGFQIFSKIDLKSGYHQIRIWEGDEWKTTFKTKDGLYEWLVIPFGLSNAPSTFMKFMNQVLKPCIGKFVLVYFDDILIYRKDSKTHVQHLRFVLQLLKENQLYPNIKKCVFMVDRLEFLGFVVLSKGVEVDPTKVEAITSWPTPKTLTKIRSFHGLATFYRRFIKNVNIVMTAITEGLKGGQYRWDSQAEESFQEIEKDDTGTSSSFTKF</sequence>